<evidence type="ECO:0000256" key="4">
    <source>
        <dbReference type="ARBA" id="ARBA00022515"/>
    </source>
</evidence>
<dbReference type="GO" id="GO:0006269">
    <property type="term" value="P:DNA replication, synthesis of primer"/>
    <property type="evidence" value="ECO:0007669"/>
    <property type="project" value="UniProtKB-KW"/>
</dbReference>
<evidence type="ECO:0000259" key="13">
    <source>
        <dbReference type="Pfam" id="PF04104"/>
    </source>
</evidence>
<feature type="domain" description="DNA primase large subunit C-terminal" evidence="13">
    <location>
        <begin position="287"/>
        <end position="324"/>
    </location>
</feature>
<keyword evidence="8 10" id="KW-0411">Iron-sulfur</keyword>
<dbReference type="GO" id="GO:0046872">
    <property type="term" value="F:metal ion binding"/>
    <property type="evidence" value="ECO:0007669"/>
    <property type="project" value="UniProtKB-UniRule"/>
</dbReference>
<comment type="cofactor">
    <cofactor evidence="10">
        <name>[4Fe-4S] cluster</name>
        <dbReference type="ChEBI" id="CHEBI:49883"/>
    </cofactor>
    <text evidence="10">Binds 1 [4Fe-4S] cluster.</text>
</comment>
<dbReference type="InterPro" id="IPR058560">
    <property type="entry name" value="DNA_primase_C"/>
</dbReference>
<dbReference type="GO" id="GO:0005658">
    <property type="term" value="C:alpha DNA polymerase:primase complex"/>
    <property type="evidence" value="ECO:0007669"/>
    <property type="project" value="TreeGrafter"/>
</dbReference>
<evidence type="ECO:0000256" key="5">
    <source>
        <dbReference type="ARBA" id="ARBA00022705"/>
    </source>
</evidence>
<evidence type="ECO:0000256" key="9">
    <source>
        <dbReference type="ARBA" id="ARBA00023125"/>
    </source>
</evidence>
<dbReference type="Pfam" id="PF26466">
    <property type="entry name" value="DNA_primase_lrg_N"/>
    <property type="match status" value="1"/>
</dbReference>
<keyword evidence="3 10" id="KW-0004">4Fe-4S</keyword>
<evidence type="ECO:0000256" key="3">
    <source>
        <dbReference type="ARBA" id="ARBA00022485"/>
    </source>
</evidence>
<feature type="binding site" evidence="11">
    <location>
        <position position="330"/>
    </location>
    <ligand>
        <name>[4Fe-4S] cluster</name>
        <dbReference type="ChEBI" id="CHEBI:49883"/>
    </ligand>
</feature>
<accession>A0A0T6B1P8</accession>
<dbReference type="InterPro" id="IPR007238">
    <property type="entry name" value="DNA_primase_lsu_euk/arc"/>
</dbReference>
<dbReference type="PANTHER" id="PTHR10537">
    <property type="entry name" value="DNA PRIMASE LARGE SUBUNIT"/>
    <property type="match status" value="1"/>
</dbReference>
<dbReference type="GO" id="GO:0003677">
    <property type="term" value="F:DNA binding"/>
    <property type="evidence" value="ECO:0007669"/>
    <property type="project" value="UniProtKB-UniRule"/>
</dbReference>
<evidence type="ECO:0000256" key="12">
    <source>
        <dbReference type="SAM" id="MobiDB-lite"/>
    </source>
</evidence>
<dbReference type="Pfam" id="PF04104">
    <property type="entry name" value="DNA_primase_lrg"/>
    <property type="match status" value="2"/>
</dbReference>
<dbReference type="Gene3D" id="1.20.930.80">
    <property type="match status" value="1"/>
</dbReference>
<keyword evidence="4 10" id="KW-0639">Primosome</keyword>
<dbReference type="AlphaFoldDB" id="A0A0T6B1P8"/>
<organism evidence="14 15">
    <name type="scientific">Oryctes borbonicus</name>
    <dbReference type="NCBI Taxonomy" id="1629725"/>
    <lineage>
        <taxon>Eukaryota</taxon>
        <taxon>Metazoa</taxon>
        <taxon>Ecdysozoa</taxon>
        <taxon>Arthropoda</taxon>
        <taxon>Hexapoda</taxon>
        <taxon>Insecta</taxon>
        <taxon>Pterygota</taxon>
        <taxon>Neoptera</taxon>
        <taxon>Endopterygota</taxon>
        <taxon>Coleoptera</taxon>
        <taxon>Polyphaga</taxon>
        <taxon>Scarabaeiformia</taxon>
        <taxon>Scarabaeidae</taxon>
        <taxon>Dynastinae</taxon>
        <taxon>Oryctes</taxon>
    </lineage>
</organism>
<dbReference type="OrthoDB" id="421393at2759"/>
<feature type="binding site" evidence="11">
    <location>
        <position position="465"/>
    </location>
    <ligand>
        <name>[4Fe-4S] cluster</name>
        <dbReference type="ChEBI" id="CHEBI:49883"/>
    </ligand>
</feature>
<sequence>MDLQGTRRKRNHPIVTGNSLKDMYPHNLQLYNLPPSSDIQLSEFEELALERLQLFRMLEQTTQKGLRIYGDEWKQCVRNQLNNQLKKFYSLVKSTNFENPSDAELEARRADHISHFILRLAYCRTESLRKWFLARELEWFKLRFQEQQPNSIEAFLKLNNFTYSPISSEEKSKFYRELSESTASANMIDQLNFYKVKFTEVPVLIKSRRVFVDKGFAYIPSFELVTCVLGSFRSSLSEALVYANHRLPLMDDDRINFLISNLHHMYTGKDYTQNLNSGKASLTNLDTYARDHFPLCMKHIYGILKSVHHLKHFCRLQLGLFLKGDHFPLCMKHIYGILKSVHHLKHFCRLQLGLFLKGIGLIYEDSMTFWKDEFTKAMDSGKFEKQYAYNIKHMYALVGQRVNYSPYSCIKIISNNVGPGDHHGCPYKHWDSGILRSKLNELGMPSETVQDIVDTASKGHYQVACGKYFEYIHGPQNKVAINHPNQYFEESLECGEKGKGQKSQGTPKRTKKQETMDNTPQIRDINWEEEM</sequence>
<name>A0A0T6B1P8_9SCAR</name>
<reference evidence="14 15" key="1">
    <citation type="submission" date="2015-09" db="EMBL/GenBank/DDBJ databases">
        <title>Draft genome of the scarab beetle Oryctes borbonicus.</title>
        <authorList>
            <person name="Meyer J.M."/>
            <person name="Markov G.V."/>
            <person name="Baskaran P."/>
            <person name="Herrmann M."/>
            <person name="Sommer R.J."/>
            <person name="Roedelsperger C."/>
        </authorList>
    </citation>
    <scope>NUCLEOTIDE SEQUENCE [LARGE SCALE GENOMIC DNA]</scope>
    <source>
        <strain evidence="14">OB123</strain>
        <tissue evidence="14">Whole animal</tissue>
    </source>
</reference>
<keyword evidence="15" id="KW-1185">Reference proteome</keyword>
<proteinExistence type="inferred from homology"/>
<evidence type="ECO:0000256" key="1">
    <source>
        <dbReference type="ARBA" id="ARBA00010564"/>
    </source>
</evidence>
<evidence type="ECO:0000256" key="11">
    <source>
        <dbReference type="PIRSR" id="PIRSR009449-1"/>
    </source>
</evidence>
<dbReference type="PIRSF" id="PIRSF009449">
    <property type="entry name" value="DNA_primase_large_subunit"/>
    <property type="match status" value="1"/>
</dbReference>
<dbReference type="GO" id="GO:0051539">
    <property type="term" value="F:4 iron, 4 sulfur cluster binding"/>
    <property type="evidence" value="ECO:0007669"/>
    <property type="project" value="UniProtKB-UniRule"/>
</dbReference>
<dbReference type="EMBL" id="LJIG01016380">
    <property type="protein sequence ID" value="KRT80775.1"/>
    <property type="molecule type" value="Genomic_DNA"/>
</dbReference>
<feature type="region of interest" description="Disordered" evidence="12">
    <location>
        <begin position="493"/>
        <end position="531"/>
    </location>
</feature>
<dbReference type="CDD" id="cd07322">
    <property type="entry name" value="PriL_PriS_Eukaryotic"/>
    <property type="match status" value="1"/>
</dbReference>
<protein>
    <recommendedName>
        <fullName evidence="2 10">DNA primase large subunit</fullName>
    </recommendedName>
</protein>
<evidence type="ECO:0000256" key="6">
    <source>
        <dbReference type="ARBA" id="ARBA00022723"/>
    </source>
</evidence>
<dbReference type="PANTHER" id="PTHR10537:SF3">
    <property type="entry name" value="DNA PRIMASE LARGE SUBUNIT"/>
    <property type="match status" value="1"/>
</dbReference>
<feature type="domain" description="DNA primase large subunit C-terminal" evidence="13">
    <location>
        <begin position="325"/>
        <end position="488"/>
    </location>
</feature>
<dbReference type="InterPro" id="IPR016558">
    <property type="entry name" value="DNA_primase_lsu_euk"/>
</dbReference>
<keyword evidence="7 10" id="KW-0408">Iron</keyword>
<comment type="caution">
    <text evidence="14">The sequence shown here is derived from an EMBL/GenBank/DDBJ whole genome shotgun (WGS) entry which is preliminary data.</text>
</comment>
<evidence type="ECO:0000256" key="7">
    <source>
        <dbReference type="ARBA" id="ARBA00023004"/>
    </source>
</evidence>
<evidence type="ECO:0000256" key="2">
    <source>
        <dbReference type="ARBA" id="ARBA00019038"/>
    </source>
</evidence>
<evidence type="ECO:0000256" key="8">
    <source>
        <dbReference type="ARBA" id="ARBA00023014"/>
    </source>
</evidence>
<feature type="binding site" evidence="11">
    <location>
        <position position="409"/>
    </location>
    <ligand>
        <name>[4Fe-4S] cluster</name>
        <dbReference type="ChEBI" id="CHEBI:49883"/>
    </ligand>
</feature>
<comment type="function">
    <text evidence="10">DNA primase is the polymerase that synthesizes small RNA primers for the Okazaki fragments made during discontinuous DNA replication.</text>
</comment>
<dbReference type="FunFam" id="1.20.930.80:FF:000001">
    <property type="entry name" value="DNA primase large subunit"/>
    <property type="match status" value="1"/>
</dbReference>
<keyword evidence="9 10" id="KW-0238">DNA-binding</keyword>
<dbReference type="Proteomes" id="UP000051574">
    <property type="component" value="Unassembled WGS sequence"/>
</dbReference>
<evidence type="ECO:0000256" key="10">
    <source>
        <dbReference type="PIRNR" id="PIRNR009449"/>
    </source>
</evidence>
<keyword evidence="5 10" id="KW-0235">DNA replication</keyword>
<evidence type="ECO:0000313" key="14">
    <source>
        <dbReference type="EMBL" id="KRT80775.1"/>
    </source>
</evidence>
<feature type="binding site" evidence="11">
    <location>
        <position position="425"/>
    </location>
    <ligand>
        <name>[4Fe-4S] cluster</name>
        <dbReference type="ChEBI" id="CHEBI:49883"/>
    </ligand>
</feature>
<gene>
    <name evidence="14" type="ORF">AMK59_5889</name>
</gene>
<evidence type="ECO:0000313" key="15">
    <source>
        <dbReference type="Proteomes" id="UP000051574"/>
    </source>
</evidence>
<dbReference type="GO" id="GO:0006270">
    <property type="term" value="P:DNA replication initiation"/>
    <property type="evidence" value="ECO:0007669"/>
    <property type="project" value="UniProtKB-ARBA"/>
</dbReference>
<keyword evidence="6 10" id="KW-0479">Metal-binding</keyword>
<comment type="similarity">
    <text evidence="1 10">Belongs to the eukaryotic-type primase large subunit family.</text>
</comment>